<dbReference type="Gene3D" id="3.20.20.190">
    <property type="entry name" value="Phosphatidylinositol (PI) phosphodiesterase"/>
    <property type="match status" value="1"/>
</dbReference>
<evidence type="ECO:0000256" key="2">
    <source>
        <dbReference type="SAM" id="Phobius"/>
    </source>
</evidence>
<keyword evidence="5" id="KW-1185">Reference proteome</keyword>
<keyword evidence="2" id="KW-0812">Transmembrane</keyword>
<evidence type="ECO:0000259" key="3">
    <source>
        <dbReference type="PROSITE" id="PS51704"/>
    </source>
</evidence>
<feature type="transmembrane region" description="Helical" evidence="2">
    <location>
        <begin position="112"/>
        <end position="135"/>
    </location>
</feature>
<evidence type="ECO:0000313" key="5">
    <source>
        <dbReference type="Proteomes" id="UP000265120"/>
    </source>
</evidence>
<accession>A0A3P8W668</accession>
<dbReference type="GeneTree" id="ENSGT00510000047820"/>
<keyword evidence="2" id="KW-1133">Transmembrane helix</keyword>
<dbReference type="PROSITE" id="PS51704">
    <property type="entry name" value="GP_PDE"/>
    <property type="match status" value="1"/>
</dbReference>
<dbReference type="STRING" id="244447.ENSCSEP00000022022"/>
<comment type="similarity">
    <text evidence="1">Belongs to the glycerophosphoryl diester phosphodiesterase family.</text>
</comment>
<feature type="domain" description="GP-PDE" evidence="3">
    <location>
        <begin position="211"/>
        <end position="477"/>
    </location>
</feature>
<evidence type="ECO:0000256" key="1">
    <source>
        <dbReference type="ARBA" id="ARBA00007277"/>
    </source>
</evidence>
<proteinExistence type="inferred from homology"/>
<dbReference type="InParanoid" id="A0A3P8W668"/>
<dbReference type="GO" id="GO:0008889">
    <property type="term" value="F:glycerophosphodiester phosphodiesterase activity"/>
    <property type="evidence" value="ECO:0007669"/>
    <property type="project" value="TreeGrafter"/>
</dbReference>
<dbReference type="Proteomes" id="UP000265120">
    <property type="component" value="Chromosome 17"/>
</dbReference>
<dbReference type="CDD" id="cd08573">
    <property type="entry name" value="GDPD_GDE1"/>
    <property type="match status" value="1"/>
</dbReference>
<reference evidence="4 5" key="1">
    <citation type="journal article" date="2014" name="Nat. Genet.">
        <title>Whole-genome sequence of a flatfish provides insights into ZW sex chromosome evolution and adaptation to a benthic lifestyle.</title>
        <authorList>
            <person name="Chen S."/>
            <person name="Zhang G."/>
            <person name="Shao C."/>
            <person name="Huang Q."/>
            <person name="Liu G."/>
            <person name="Zhang P."/>
            <person name="Song W."/>
            <person name="An N."/>
            <person name="Chalopin D."/>
            <person name="Volff J.N."/>
            <person name="Hong Y."/>
            <person name="Li Q."/>
            <person name="Sha Z."/>
            <person name="Zhou H."/>
            <person name="Xie M."/>
            <person name="Yu Q."/>
            <person name="Liu Y."/>
            <person name="Xiang H."/>
            <person name="Wang N."/>
            <person name="Wu K."/>
            <person name="Yang C."/>
            <person name="Zhou Q."/>
            <person name="Liao X."/>
            <person name="Yang L."/>
            <person name="Hu Q."/>
            <person name="Zhang J."/>
            <person name="Meng L."/>
            <person name="Jin L."/>
            <person name="Tian Y."/>
            <person name="Lian J."/>
            <person name="Yang J."/>
            <person name="Miao G."/>
            <person name="Liu S."/>
            <person name="Liang Z."/>
            <person name="Yan F."/>
            <person name="Li Y."/>
            <person name="Sun B."/>
            <person name="Zhang H."/>
            <person name="Zhang J."/>
            <person name="Zhu Y."/>
            <person name="Du M."/>
            <person name="Zhao Y."/>
            <person name="Schartl M."/>
            <person name="Tang Q."/>
            <person name="Wang J."/>
        </authorList>
    </citation>
    <scope>NUCLEOTIDE SEQUENCE</scope>
</reference>
<dbReference type="AlphaFoldDB" id="A0A3P8W668"/>
<keyword evidence="2" id="KW-0472">Membrane</keyword>
<protein>
    <submittedName>
        <fullName evidence="4">Glycerophosphodiester phosphodiesterase 1</fullName>
    </submittedName>
</protein>
<dbReference type="GO" id="GO:0005886">
    <property type="term" value="C:plasma membrane"/>
    <property type="evidence" value="ECO:0007669"/>
    <property type="project" value="TreeGrafter"/>
</dbReference>
<dbReference type="SUPFAM" id="SSF51695">
    <property type="entry name" value="PLC-like phosphodiesterases"/>
    <property type="match status" value="1"/>
</dbReference>
<feature type="transmembrane region" description="Helical" evidence="2">
    <location>
        <begin position="147"/>
        <end position="166"/>
    </location>
</feature>
<dbReference type="Ensembl" id="ENSCSET00000022301.1">
    <property type="protein sequence ID" value="ENSCSEP00000022022.1"/>
    <property type="gene ID" value="ENSCSEG00000014036.1"/>
</dbReference>
<organism evidence="4 5">
    <name type="scientific">Cynoglossus semilaevis</name>
    <name type="common">Tongue sole</name>
    <dbReference type="NCBI Taxonomy" id="244447"/>
    <lineage>
        <taxon>Eukaryota</taxon>
        <taxon>Metazoa</taxon>
        <taxon>Chordata</taxon>
        <taxon>Craniata</taxon>
        <taxon>Vertebrata</taxon>
        <taxon>Euteleostomi</taxon>
        <taxon>Actinopterygii</taxon>
        <taxon>Neopterygii</taxon>
        <taxon>Teleostei</taxon>
        <taxon>Neoteleostei</taxon>
        <taxon>Acanthomorphata</taxon>
        <taxon>Carangaria</taxon>
        <taxon>Pleuronectiformes</taxon>
        <taxon>Pleuronectoidei</taxon>
        <taxon>Cynoglossidae</taxon>
        <taxon>Cynoglossinae</taxon>
        <taxon>Cynoglossus</taxon>
    </lineage>
</organism>
<dbReference type="InterPro" id="IPR030395">
    <property type="entry name" value="GP_PDE_dom"/>
</dbReference>
<dbReference type="OrthoDB" id="197419at2759"/>
<evidence type="ECO:0000313" key="4">
    <source>
        <dbReference type="Ensembl" id="ENSCSEP00000022022.1"/>
    </source>
</evidence>
<name>A0A3P8W668_CYNSE</name>
<dbReference type="PANTHER" id="PTHR46320">
    <property type="entry name" value="GLYCEROPHOSPHODIESTER PHOSPHODIESTERASE 1"/>
    <property type="match status" value="1"/>
</dbReference>
<reference evidence="4" key="3">
    <citation type="submission" date="2025-09" db="UniProtKB">
        <authorList>
            <consortium name="Ensembl"/>
        </authorList>
    </citation>
    <scope>IDENTIFICATION</scope>
</reference>
<reference evidence="4" key="2">
    <citation type="submission" date="2025-08" db="UniProtKB">
        <authorList>
            <consortium name="Ensembl"/>
        </authorList>
    </citation>
    <scope>IDENTIFICATION</scope>
</reference>
<dbReference type="InterPro" id="IPR017946">
    <property type="entry name" value="PLC-like_Pdiesterase_TIM-brl"/>
</dbReference>
<sequence>MRTYDGLTNQAGRTPHPSGHPFSEIILYLPLYIHLSIHLRSQSPVLSMLYSATLCTFARATIWPPTCSFVSNASNIYLPSSNVLPMQLSFHFISQSNTLNVHKSFRSSTISLALSLSLSLFLSSSLLVRLLLLFLHPLHPPPLSSTMLQMGDVLPCFSAVFLLLLLGTRSATGASLLTVFLYVFLMMFRFPPVPTYQAGRVLRPRAPSGGVSVVASRGGTHDAPENTVAAIREASRNGATGVQLDLSFTADGVPVLMHDETVDRTTNGSGPVNKLQIVQLRRLDAAAHHRLKDKFSAEKVPTLQEAVEECIKHQLTIFFDVKGQPDKSASVLHQMYKKFPALYNSSVVSSFEPKVIYKMRQTDPNVVTALIHRPWRLSHFADATPRSLSVWGQIWLEFLDVLLDWAHHHILWKLCGVSAVLIQKDFISVDYVQYWAERGVEVVGWTVNTAVEKDFYQNLLKIGYITDSLLEDCDPQY</sequence>
<dbReference type="GO" id="GO:0006644">
    <property type="term" value="P:phospholipid metabolic process"/>
    <property type="evidence" value="ECO:0007669"/>
    <property type="project" value="TreeGrafter"/>
</dbReference>
<dbReference type="PANTHER" id="PTHR46320:SF1">
    <property type="entry name" value="GLYCEROPHOSPHODIESTER PHOSPHODIESTERASE 1"/>
    <property type="match status" value="1"/>
</dbReference>
<dbReference type="Pfam" id="PF03009">
    <property type="entry name" value="GDPD"/>
    <property type="match status" value="1"/>
</dbReference>
<dbReference type="GO" id="GO:0070291">
    <property type="term" value="P:N-acylethanolamine metabolic process"/>
    <property type="evidence" value="ECO:0007669"/>
    <property type="project" value="TreeGrafter"/>
</dbReference>
<dbReference type="GO" id="GO:0006580">
    <property type="term" value="P:ethanolamine metabolic process"/>
    <property type="evidence" value="ECO:0007669"/>
    <property type="project" value="TreeGrafter"/>
</dbReference>
<feature type="transmembrane region" description="Helical" evidence="2">
    <location>
        <begin position="173"/>
        <end position="190"/>
    </location>
</feature>